<name>A0AAE0NVS0_SORBR</name>
<evidence type="ECO:0008006" key="4">
    <source>
        <dbReference type="Google" id="ProtNLM"/>
    </source>
</evidence>
<reference evidence="2" key="2">
    <citation type="submission" date="2023-07" db="EMBL/GenBank/DDBJ databases">
        <authorList>
            <consortium name="Lawrence Berkeley National Laboratory"/>
            <person name="Haridas S."/>
            <person name="Hensen N."/>
            <person name="Bonometti L."/>
            <person name="Westerberg I."/>
            <person name="Brannstrom I.O."/>
            <person name="Guillou S."/>
            <person name="Cros-Aarteil S."/>
            <person name="Calhoun S."/>
            <person name="Kuo A."/>
            <person name="Mondo S."/>
            <person name="Pangilinan J."/>
            <person name="Riley R."/>
            <person name="LaButti K."/>
            <person name="Andreopoulos B."/>
            <person name="Lipzen A."/>
            <person name="Chen C."/>
            <person name="Yanf M."/>
            <person name="Daum C."/>
            <person name="Ng V."/>
            <person name="Clum A."/>
            <person name="Steindorff A."/>
            <person name="Ohm R."/>
            <person name="Martin F."/>
            <person name="Silar P."/>
            <person name="Natvig D."/>
            <person name="Lalanne C."/>
            <person name="Gautier V."/>
            <person name="Ament-velasquez S.L."/>
            <person name="Kruys A."/>
            <person name="Hutchinson M.I."/>
            <person name="Powell A.J."/>
            <person name="Barry K."/>
            <person name="Miller A.N."/>
            <person name="Grigoriev I.V."/>
            <person name="Debuchy R."/>
            <person name="Gladieux P."/>
            <person name="Thoren M.H."/>
            <person name="Johannesson H."/>
        </authorList>
    </citation>
    <scope>NUCLEOTIDE SEQUENCE</scope>
    <source>
        <strain evidence="2">FGSC 1904</strain>
    </source>
</reference>
<evidence type="ECO:0000256" key="1">
    <source>
        <dbReference type="SAM" id="MobiDB-lite"/>
    </source>
</evidence>
<evidence type="ECO:0000313" key="2">
    <source>
        <dbReference type="EMBL" id="KAK3388519.1"/>
    </source>
</evidence>
<evidence type="ECO:0000313" key="3">
    <source>
        <dbReference type="Proteomes" id="UP001281003"/>
    </source>
</evidence>
<protein>
    <recommendedName>
        <fullName evidence="4">Myb-like domain-containing protein</fullName>
    </recommendedName>
</protein>
<dbReference type="Proteomes" id="UP001281003">
    <property type="component" value="Unassembled WGS sequence"/>
</dbReference>
<reference evidence="2" key="1">
    <citation type="journal article" date="2023" name="Mol. Phylogenet. Evol.">
        <title>Genome-scale phylogeny and comparative genomics of the fungal order Sordariales.</title>
        <authorList>
            <person name="Hensen N."/>
            <person name="Bonometti L."/>
            <person name="Westerberg I."/>
            <person name="Brannstrom I.O."/>
            <person name="Guillou S."/>
            <person name="Cros-Aarteil S."/>
            <person name="Calhoun S."/>
            <person name="Haridas S."/>
            <person name="Kuo A."/>
            <person name="Mondo S."/>
            <person name="Pangilinan J."/>
            <person name="Riley R."/>
            <person name="LaButti K."/>
            <person name="Andreopoulos B."/>
            <person name="Lipzen A."/>
            <person name="Chen C."/>
            <person name="Yan M."/>
            <person name="Daum C."/>
            <person name="Ng V."/>
            <person name="Clum A."/>
            <person name="Steindorff A."/>
            <person name="Ohm R.A."/>
            <person name="Martin F."/>
            <person name="Silar P."/>
            <person name="Natvig D.O."/>
            <person name="Lalanne C."/>
            <person name="Gautier V."/>
            <person name="Ament-Velasquez S.L."/>
            <person name="Kruys A."/>
            <person name="Hutchinson M.I."/>
            <person name="Powell A.J."/>
            <person name="Barry K."/>
            <person name="Miller A.N."/>
            <person name="Grigoriev I.V."/>
            <person name="Debuchy R."/>
            <person name="Gladieux P."/>
            <person name="Hiltunen Thoren M."/>
            <person name="Johannesson H."/>
        </authorList>
    </citation>
    <scope>NUCLEOTIDE SEQUENCE</scope>
    <source>
        <strain evidence="2">FGSC 1904</strain>
    </source>
</reference>
<feature type="region of interest" description="Disordered" evidence="1">
    <location>
        <begin position="171"/>
        <end position="220"/>
    </location>
</feature>
<feature type="compositionally biased region" description="Polar residues" evidence="1">
    <location>
        <begin position="206"/>
        <end position="220"/>
    </location>
</feature>
<keyword evidence="3" id="KW-1185">Reference proteome</keyword>
<comment type="caution">
    <text evidence="2">The sequence shown here is derived from an EMBL/GenBank/DDBJ whole genome shotgun (WGS) entry which is preliminary data.</text>
</comment>
<gene>
    <name evidence="2" type="ORF">B0T20DRAFT_457162</name>
</gene>
<organism evidence="2 3">
    <name type="scientific">Sordaria brevicollis</name>
    <dbReference type="NCBI Taxonomy" id="83679"/>
    <lineage>
        <taxon>Eukaryota</taxon>
        <taxon>Fungi</taxon>
        <taxon>Dikarya</taxon>
        <taxon>Ascomycota</taxon>
        <taxon>Pezizomycotina</taxon>
        <taxon>Sordariomycetes</taxon>
        <taxon>Sordariomycetidae</taxon>
        <taxon>Sordariales</taxon>
        <taxon>Sordariaceae</taxon>
        <taxon>Sordaria</taxon>
    </lineage>
</organism>
<dbReference type="EMBL" id="JAUTDP010000015">
    <property type="protein sequence ID" value="KAK3388519.1"/>
    <property type="molecule type" value="Genomic_DNA"/>
</dbReference>
<sequence>MALPTPTQYGATPSPVHPQANANVISTTDDDEVYNEDPQIHGAPPAHQGQTLPFNQMPGDFVWNSPQAGGAIANTPIHGTPAYNGTGGMHSYPDVATNTGPYMVQHTYPSPPMAYHTMQPPTPFGTPMDAGTDDAGHPSHPPMQYMPPPQQANPMLQVNQTFFTPGQSPMVAPGLEPNNQQEPFMDQPPPKRLRIQGPVDTPAAAQGTSEPDTTNPNSWTEAQDNLVRHLKDEKKKVNQIATSLKDKFGVVRSANAISKRWKVIKKRSSRVGSKDLIQNVMTSSLRLLNEQVAQLVRIKDEAERDFKKGYETLLEEYMFKLQRGRQSAAHAAAQGGQAGQAGAGAQGQVLGLGLGQGLGMRMRHGGVNL</sequence>
<feature type="compositionally biased region" description="Polar residues" evidence="1">
    <location>
        <begin position="1"/>
        <end position="11"/>
    </location>
</feature>
<feature type="region of interest" description="Disordered" evidence="1">
    <location>
        <begin position="1"/>
        <end position="22"/>
    </location>
</feature>
<proteinExistence type="predicted"/>
<dbReference type="AlphaFoldDB" id="A0AAE0NVS0"/>
<accession>A0AAE0NVS0</accession>